<evidence type="ECO:0000256" key="1">
    <source>
        <dbReference type="PROSITE-ProRule" id="PRU00169"/>
    </source>
</evidence>
<dbReference type="STRING" id="709986.Deima_0307"/>
<dbReference type="eggNOG" id="COG0784">
    <property type="taxonomic scope" value="Bacteria"/>
</dbReference>
<dbReference type="Proteomes" id="UP000008635">
    <property type="component" value="Chromosome"/>
</dbReference>
<evidence type="ECO:0000313" key="4">
    <source>
        <dbReference type="Proteomes" id="UP000008635"/>
    </source>
</evidence>
<reference evidence="3 4" key="1">
    <citation type="journal article" date="2011" name="Stand. Genomic Sci.">
        <title>Complete genome sequence of Deinococcus maricopensis type strain (LB-34).</title>
        <authorList>
            <person name="Pukall R."/>
            <person name="Zeytun A."/>
            <person name="Lucas S."/>
            <person name="Lapidus A."/>
            <person name="Hammon N."/>
            <person name="Deshpande S."/>
            <person name="Nolan M."/>
            <person name="Cheng J.F."/>
            <person name="Pitluck S."/>
            <person name="Liolios K."/>
            <person name="Pagani I."/>
            <person name="Mikhailova N."/>
            <person name="Ivanova N."/>
            <person name="Mavromatis K."/>
            <person name="Pati A."/>
            <person name="Tapia R."/>
            <person name="Han C."/>
            <person name="Goodwin L."/>
            <person name="Chen A."/>
            <person name="Palaniappan K."/>
            <person name="Land M."/>
            <person name="Hauser L."/>
            <person name="Chang Y.J."/>
            <person name="Jeffries C.D."/>
            <person name="Brambilla E.M."/>
            <person name="Rohde M."/>
            <person name="Goker M."/>
            <person name="Detter J.C."/>
            <person name="Woyke T."/>
            <person name="Bristow J."/>
            <person name="Eisen J.A."/>
            <person name="Markowitz V."/>
            <person name="Hugenholtz P."/>
            <person name="Kyrpides N.C."/>
            <person name="Klenk H.P."/>
        </authorList>
    </citation>
    <scope>NUCLEOTIDE SEQUENCE [LARGE SCALE GENOMIC DNA]</scope>
    <source>
        <strain evidence="4">DSM 21211 / LMG 22137 / NRRL B-23946 / LB-34</strain>
    </source>
</reference>
<dbReference type="EMBL" id="CP002454">
    <property type="protein sequence ID" value="ADV65968.1"/>
    <property type="molecule type" value="Genomic_DNA"/>
</dbReference>
<sequence>MQDWKPQPPRVPQVLLVEDHASDAFLLQAAFEEAGVTVTLHVVRDGEEALAFVRRAAPFTAAPTPDLMLLDLNLPRVGGLSVLEVIKADAETRSIPVVVLSTSNARVDIEGAYAREAEAYQVKPRTFSELIAFVQRLQHGQDDVPGLSSPEPWLGD</sequence>
<dbReference type="SMART" id="SM00448">
    <property type="entry name" value="REC"/>
    <property type="match status" value="1"/>
</dbReference>
<dbReference type="OrthoDB" id="9785718at2"/>
<name>E8U4D1_DEIML</name>
<dbReference type="KEGG" id="dmr:Deima_0307"/>
<protein>
    <submittedName>
        <fullName evidence="3">Response regulator receiver protein</fullName>
    </submittedName>
</protein>
<dbReference type="AlphaFoldDB" id="E8U4D1"/>
<evidence type="ECO:0000313" key="3">
    <source>
        <dbReference type="EMBL" id="ADV65968.1"/>
    </source>
</evidence>
<dbReference type="PANTHER" id="PTHR44520:SF2">
    <property type="entry name" value="RESPONSE REGULATOR RCP1"/>
    <property type="match status" value="1"/>
</dbReference>
<dbReference type="Gene3D" id="3.40.50.2300">
    <property type="match status" value="1"/>
</dbReference>
<dbReference type="InterPro" id="IPR052893">
    <property type="entry name" value="TCS_response_regulator"/>
</dbReference>
<dbReference type="InterPro" id="IPR011006">
    <property type="entry name" value="CheY-like_superfamily"/>
</dbReference>
<feature type="modified residue" description="4-aspartylphosphate" evidence="1">
    <location>
        <position position="71"/>
    </location>
</feature>
<organism evidence="3 4">
    <name type="scientific">Deinococcus maricopensis (strain DSM 21211 / LMG 22137 / NRRL B-23946 / LB-34)</name>
    <dbReference type="NCBI Taxonomy" id="709986"/>
    <lineage>
        <taxon>Bacteria</taxon>
        <taxon>Thermotogati</taxon>
        <taxon>Deinococcota</taxon>
        <taxon>Deinococci</taxon>
        <taxon>Deinococcales</taxon>
        <taxon>Deinococcaceae</taxon>
        <taxon>Deinococcus</taxon>
    </lineage>
</organism>
<gene>
    <name evidence="3" type="ordered locus">Deima_0307</name>
</gene>
<keyword evidence="4" id="KW-1185">Reference proteome</keyword>
<feature type="domain" description="Response regulatory" evidence="2">
    <location>
        <begin position="13"/>
        <end position="138"/>
    </location>
</feature>
<reference evidence="4" key="2">
    <citation type="submission" date="2011-01" db="EMBL/GenBank/DDBJ databases">
        <title>The complete genome of Deinococcus maricopensis DSM 21211.</title>
        <authorList>
            <consortium name="US DOE Joint Genome Institute (JGI-PGF)"/>
            <person name="Lucas S."/>
            <person name="Copeland A."/>
            <person name="Lapidus A."/>
            <person name="Goodwin L."/>
            <person name="Pitluck S."/>
            <person name="Kyrpides N."/>
            <person name="Mavromatis K."/>
            <person name="Pagani I."/>
            <person name="Ivanova N."/>
            <person name="Ovchinnikova G."/>
            <person name="Zeytun A."/>
            <person name="Detter J.C."/>
            <person name="Han C."/>
            <person name="Land M."/>
            <person name="Hauser L."/>
            <person name="Markowitz V."/>
            <person name="Cheng J.-F."/>
            <person name="Hugenholtz P."/>
            <person name="Woyke T."/>
            <person name="Wu D."/>
            <person name="Pukall R."/>
            <person name="Gehrich-Schroeter G."/>
            <person name="Brambilla E."/>
            <person name="Klenk H.-P."/>
            <person name="Eisen J.A."/>
        </authorList>
    </citation>
    <scope>NUCLEOTIDE SEQUENCE [LARGE SCALE GENOMIC DNA]</scope>
    <source>
        <strain evidence="4">DSM 21211 / LMG 22137 / NRRL B-23946 / LB-34</strain>
    </source>
</reference>
<accession>E8U4D1</accession>
<dbReference type="InterPro" id="IPR001789">
    <property type="entry name" value="Sig_transdc_resp-reg_receiver"/>
</dbReference>
<dbReference type="PANTHER" id="PTHR44520">
    <property type="entry name" value="RESPONSE REGULATOR RCP1-RELATED"/>
    <property type="match status" value="1"/>
</dbReference>
<dbReference type="Pfam" id="PF00072">
    <property type="entry name" value="Response_reg"/>
    <property type="match status" value="1"/>
</dbReference>
<dbReference type="RefSeq" id="WP_013555473.1">
    <property type="nucleotide sequence ID" value="NC_014958.1"/>
</dbReference>
<dbReference type="PROSITE" id="PS50110">
    <property type="entry name" value="RESPONSE_REGULATORY"/>
    <property type="match status" value="1"/>
</dbReference>
<proteinExistence type="predicted"/>
<keyword evidence="1" id="KW-0597">Phosphoprotein</keyword>
<dbReference type="SUPFAM" id="SSF52172">
    <property type="entry name" value="CheY-like"/>
    <property type="match status" value="1"/>
</dbReference>
<dbReference type="HOGENOM" id="CLU_000445_69_17_0"/>
<dbReference type="CDD" id="cd17557">
    <property type="entry name" value="REC_Rcp-like"/>
    <property type="match status" value="1"/>
</dbReference>
<evidence type="ECO:0000259" key="2">
    <source>
        <dbReference type="PROSITE" id="PS50110"/>
    </source>
</evidence>
<dbReference type="GO" id="GO:0000160">
    <property type="term" value="P:phosphorelay signal transduction system"/>
    <property type="evidence" value="ECO:0007669"/>
    <property type="project" value="InterPro"/>
</dbReference>